<dbReference type="EMBL" id="BSUL01000001">
    <property type="protein sequence ID" value="GMA28211.1"/>
    <property type="molecule type" value="Genomic_DNA"/>
</dbReference>
<evidence type="ECO:0000313" key="1">
    <source>
        <dbReference type="EMBL" id="GMA28211.1"/>
    </source>
</evidence>
<dbReference type="Proteomes" id="UP001157160">
    <property type="component" value="Unassembled WGS sequence"/>
</dbReference>
<dbReference type="AlphaFoldDB" id="A0AA37UI42"/>
<name>A0AA37UI42_9MICO</name>
<comment type="caution">
    <text evidence="1">The sequence shown here is derived from an EMBL/GenBank/DDBJ whole genome shotgun (WGS) entry which is preliminary data.</text>
</comment>
<keyword evidence="2" id="KW-1185">Reference proteome</keyword>
<reference evidence="1 2" key="1">
    <citation type="journal article" date="2014" name="Int. J. Syst. Evol. Microbiol.">
        <title>Complete genome sequence of Corynebacterium casei LMG S-19264T (=DSM 44701T), isolated from a smear-ripened cheese.</title>
        <authorList>
            <consortium name="US DOE Joint Genome Institute (JGI-PGF)"/>
            <person name="Walter F."/>
            <person name="Albersmeier A."/>
            <person name="Kalinowski J."/>
            <person name="Ruckert C."/>
        </authorList>
    </citation>
    <scope>NUCLEOTIDE SEQUENCE [LARGE SCALE GENOMIC DNA]</scope>
    <source>
        <strain evidence="1 2">NBRC 112289</strain>
    </source>
</reference>
<protein>
    <submittedName>
        <fullName evidence="1">Uncharacterized protein</fullName>
    </submittedName>
</protein>
<organism evidence="1 2">
    <name type="scientific">Arenivirga flava</name>
    <dbReference type="NCBI Taxonomy" id="1930060"/>
    <lineage>
        <taxon>Bacteria</taxon>
        <taxon>Bacillati</taxon>
        <taxon>Actinomycetota</taxon>
        <taxon>Actinomycetes</taxon>
        <taxon>Micrococcales</taxon>
        <taxon>Microbacteriaceae</taxon>
        <taxon>Arenivirga</taxon>
    </lineage>
</organism>
<sequence>MNETVNAVDSLRVPAKRNLAALRAGIEEAARSEGTLLRAVFRSPRHGVISVAGAGQRSAVMNALGVANFFVDPGAKPAGDLVTVGPDEAEQSGEETPVAELEHADIVTAGFEHPVYGDFGITGAALAAADSEDLWLGGWLLRAAGQPAAHLRSVHRHGAAADLGFETPARLQALDVAV</sequence>
<accession>A0AA37UI42</accession>
<gene>
    <name evidence="1" type="ORF">GCM10025874_14640</name>
</gene>
<proteinExistence type="predicted"/>
<evidence type="ECO:0000313" key="2">
    <source>
        <dbReference type="Proteomes" id="UP001157160"/>
    </source>
</evidence>
<dbReference type="RefSeq" id="WP_284231561.1">
    <property type="nucleotide sequence ID" value="NZ_BSUL01000001.1"/>
</dbReference>